<evidence type="ECO:0000313" key="3">
    <source>
        <dbReference type="EMBL" id="KAF7917934.1"/>
    </source>
</evidence>
<evidence type="ECO:0000256" key="1">
    <source>
        <dbReference type="SAM" id="MobiDB-lite"/>
    </source>
</evidence>
<comment type="caution">
    <text evidence="3">The sequence shown here is derived from an EMBL/GenBank/DDBJ whole genome shotgun (WGS) entry which is preliminary data.</text>
</comment>
<sequence>MSSSATPSRTTIALQNTAYHLVGCSAYMALLYKPLSCCIKHTPQYLLLLGPIILYLFMLALHQSYVGYTEVMQNFKSAADMDMEKSGQRCKQESNHTTGKSGKSGKSKRKNHRGGGKAKKAKSKREDTCNSTGSSNSGENSGEN</sequence>
<dbReference type="Proteomes" id="UP000783213">
    <property type="component" value="Unassembled WGS sequence"/>
</dbReference>
<feature type="transmembrane region" description="Helical" evidence="2">
    <location>
        <begin position="44"/>
        <end position="65"/>
    </location>
</feature>
<keyword evidence="4" id="KW-1185">Reference proteome</keyword>
<feature type="compositionally biased region" description="Basic and acidic residues" evidence="1">
    <location>
        <begin position="82"/>
        <end position="94"/>
    </location>
</feature>
<accession>A0ABQ7IAD6</accession>
<feature type="compositionally biased region" description="Basic residues" evidence="1">
    <location>
        <begin position="103"/>
        <end position="123"/>
    </location>
</feature>
<protein>
    <submittedName>
        <fullName evidence="3">Uncharacterized protein</fullName>
    </submittedName>
</protein>
<gene>
    <name evidence="3" type="ORF">EAE98_009962</name>
</gene>
<dbReference type="GeneID" id="62236733"/>
<dbReference type="RefSeq" id="XP_038806046.1">
    <property type="nucleotide sequence ID" value="XM_038957583.1"/>
</dbReference>
<keyword evidence="2" id="KW-1133">Transmembrane helix</keyword>
<name>A0ABQ7IAD6_9HELO</name>
<keyword evidence="2" id="KW-0812">Transmembrane</keyword>
<feature type="transmembrane region" description="Helical" evidence="2">
    <location>
        <begin position="12"/>
        <end position="32"/>
    </location>
</feature>
<keyword evidence="2" id="KW-0472">Membrane</keyword>
<evidence type="ECO:0000313" key="4">
    <source>
        <dbReference type="Proteomes" id="UP000783213"/>
    </source>
</evidence>
<organism evidence="3 4">
    <name type="scientific">Botrytis deweyae</name>
    <dbReference type="NCBI Taxonomy" id="2478750"/>
    <lineage>
        <taxon>Eukaryota</taxon>
        <taxon>Fungi</taxon>
        <taxon>Dikarya</taxon>
        <taxon>Ascomycota</taxon>
        <taxon>Pezizomycotina</taxon>
        <taxon>Leotiomycetes</taxon>
        <taxon>Helotiales</taxon>
        <taxon>Sclerotiniaceae</taxon>
        <taxon>Botrytis</taxon>
    </lineage>
</organism>
<feature type="region of interest" description="Disordered" evidence="1">
    <location>
        <begin position="82"/>
        <end position="144"/>
    </location>
</feature>
<reference evidence="3 4" key="1">
    <citation type="journal article" date="2020" name="Genome Biol. Evol.">
        <title>Comparative genomics of Sclerotiniaceae.</title>
        <authorList>
            <person name="Valero Jimenez C.A."/>
            <person name="Steentjes M."/>
            <person name="Scholten O.E."/>
            <person name="Van Kan J.A.L."/>
        </authorList>
    </citation>
    <scope>NUCLEOTIDE SEQUENCE [LARGE SCALE GENOMIC DNA]</scope>
    <source>
        <strain evidence="3 4">B1</strain>
    </source>
</reference>
<feature type="compositionally biased region" description="Low complexity" evidence="1">
    <location>
        <begin position="130"/>
        <end position="144"/>
    </location>
</feature>
<evidence type="ECO:0000256" key="2">
    <source>
        <dbReference type="SAM" id="Phobius"/>
    </source>
</evidence>
<dbReference type="EMBL" id="RCSX01000032">
    <property type="protein sequence ID" value="KAF7917934.1"/>
    <property type="molecule type" value="Genomic_DNA"/>
</dbReference>
<proteinExistence type="predicted"/>